<evidence type="ECO:0000256" key="1">
    <source>
        <dbReference type="ARBA" id="ARBA00004123"/>
    </source>
</evidence>
<feature type="compositionally biased region" description="Basic residues" evidence="4">
    <location>
        <begin position="128"/>
        <end position="137"/>
    </location>
</feature>
<feature type="region of interest" description="Disordered" evidence="4">
    <location>
        <begin position="1"/>
        <end position="26"/>
    </location>
</feature>
<comment type="caution">
    <text evidence="5">The sequence shown here is derived from an EMBL/GenBank/DDBJ whole genome shotgun (WGS) entry which is preliminary data.</text>
</comment>
<evidence type="ECO:0000313" key="5">
    <source>
        <dbReference type="EMBL" id="RDW64019.1"/>
    </source>
</evidence>
<organism evidence="5 6">
    <name type="scientific">Coleophoma crateriformis</name>
    <dbReference type="NCBI Taxonomy" id="565419"/>
    <lineage>
        <taxon>Eukaryota</taxon>
        <taxon>Fungi</taxon>
        <taxon>Dikarya</taxon>
        <taxon>Ascomycota</taxon>
        <taxon>Pezizomycotina</taxon>
        <taxon>Leotiomycetes</taxon>
        <taxon>Helotiales</taxon>
        <taxon>Dermateaceae</taxon>
        <taxon>Coleophoma</taxon>
    </lineage>
</organism>
<evidence type="ECO:0000256" key="4">
    <source>
        <dbReference type="SAM" id="MobiDB-lite"/>
    </source>
</evidence>
<sequence>MSDLPPGDDNRGGGKDRLSSGYEDGCSPDAKLPRWMHAIKAQSINNKNNAIVNDVHQAFVEGYPARHGGQKVKDWMADAEWRPFLYPANFTAQNLAGMTFQRATPLEQLHPASGVESPRLDLPKPATRHFHKHKKQPGAKFQDHRSSSADMSRGGRGGARGGGVKGQTWDFDAEFKGDFTPSEKFPAYKVPIPAPVTEKERKEIKHYKDLQDQIHQGPLYTQPSKRDPNAPAKTYSEDQFNERYGVKSKADVDPFTGVPTYTQKYEQKKRVIPELSGRPFNKDFFPKELWDTLEGEEGDDVRAHINRIAKKKALMLSGQRTDLNPSEKAKALLEKIQNVAEEGDEDAEPGEEEAEEEDYDYEEDEDEMGGDYDGEQYFDGGENDEDDGDGGNGGDDY</sequence>
<evidence type="ECO:0000313" key="6">
    <source>
        <dbReference type="Proteomes" id="UP000256328"/>
    </source>
</evidence>
<dbReference type="InterPro" id="IPR024661">
    <property type="entry name" value="RNA_pol_III_Rpc31"/>
</dbReference>
<dbReference type="EMBL" id="PDLN01000016">
    <property type="protein sequence ID" value="RDW64019.1"/>
    <property type="molecule type" value="Genomic_DNA"/>
</dbReference>
<dbReference type="Proteomes" id="UP000256328">
    <property type="component" value="Unassembled WGS sequence"/>
</dbReference>
<protein>
    <recommendedName>
        <fullName evidence="7">DNA-directed RNA polymerase III subunit</fullName>
    </recommendedName>
</protein>
<name>A0A3D8QQD3_9HELO</name>
<comment type="subcellular location">
    <subcellularLocation>
        <location evidence="1">Nucleus</location>
    </subcellularLocation>
</comment>
<evidence type="ECO:0008006" key="7">
    <source>
        <dbReference type="Google" id="ProtNLM"/>
    </source>
</evidence>
<keyword evidence="6" id="KW-1185">Reference proteome</keyword>
<comment type="similarity">
    <text evidence="2">Belongs to the eukaryotic RPC7 RNA polymerase subunit family.</text>
</comment>
<feature type="region of interest" description="Disordered" evidence="4">
    <location>
        <begin position="212"/>
        <end position="234"/>
    </location>
</feature>
<reference evidence="5 6" key="1">
    <citation type="journal article" date="2018" name="IMA Fungus">
        <title>IMA Genome-F 9: Draft genome sequence of Annulohypoxylon stygium, Aspergillus mulundensis, Berkeleyomyces basicola (syn. Thielaviopsis basicola), Ceratocystis smalleyi, two Cercospora beticola strains, Coleophoma cylindrospora, Fusarium fracticaudum, Phialophora cf. hyalina, and Morchella septimelata.</title>
        <authorList>
            <person name="Wingfield B.D."/>
            <person name="Bills G.F."/>
            <person name="Dong Y."/>
            <person name="Huang W."/>
            <person name="Nel W.J."/>
            <person name="Swalarsk-Parry B.S."/>
            <person name="Vaghefi N."/>
            <person name="Wilken P.M."/>
            <person name="An Z."/>
            <person name="de Beer Z.W."/>
            <person name="De Vos L."/>
            <person name="Chen L."/>
            <person name="Duong T.A."/>
            <person name="Gao Y."/>
            <person name="Hammerbacher A."/>
            <person name="Kikkert J.R."/>
            <person name="Li Y."/>
            <person name="Li H."/>
            <person name="Li K."/>
            <person name="Li Q."/>
            <person name="Liu X."/>
            <person name="Ma X."/>
            <person name="Naidoo K."/>
            <person name="Pethybridge S.J."/>
            <person name="Sun J."/>
            <person name="Steenkamp E.T."/>
            <person name="van der Nest M.A."/>
            <person name="van Wyk S."/>
            <person name="Wingfield M.J."/>
            <person name="Xiong C."/>
            <person name="Yue Q."/>
            <person name="Zhang X."/>
        </authorList>
    </citation>
    <scope>NUCLEOTIDE SEQUENCE [LARGE SCALE GENOMIC DNA]</scope>
    <source>
        <strain evidence="5 6">BP5796</strain>
    </source>
</reference>
<keyword evidence="3" id="KW-0539">Nucleus</keyword>
<gene>
    <name evidence="5" type="ORF">BP5796_10521</name>
</gene>
<dbReference type="PANTHER" id="PTHR15367">
    <property type="entry name" value="DNA-DIRECTED RNA POLYMERASE III"/>
    <property type="match status" value="1"/>
</dbReference>
<feature type="region of interest" description="Disordered" evidence="4">
    <location>
        <begin position="128"/>
        <end position="167"/>
    </location>
</feature>
<evidence type="ECO:0000256" key="3">
    <source>
        <dbReference type="ARBA" id="ARBA00023242"/>
    </source>
</evidence>
<dbReference type="PANTHER" id="PTHR15367:SF2">
    <property type="entry name" value="DNA-DIRECTED RNA POLYMERASE III SUBUNIT"/>
    <property type="match status" value="1"/>
</dbReference>
<feature type="compositionally biased region" description="Basic and acidic residues" evidence="4">
    <location>
        <begin position="8"/>
        <end position="18"/>
    </location>
</feature>
<dbReference type="GO" id="GO:0005666">
    <property type="term" value="C:RNA polymerase III complex"/>
    <property type="evidence" value="ECO:0007669"/>
    <property type="project" value="TreeGrafter"/>
</dbReference>
<feature type="compositionally biased region" description="Acidic residues" evidence="4">
    <location>
        <begin position="341"/>
        <end position="397"/>
    </location>
</feature>
<proteinExistence type="inferred from homology"/>
<dbReference type="AlphaFoldDB" id="A0A3D8QQD3"/>
<feature type="region of interest" description="Disordered" evidence="4">
    <location>
        <begin position="336"/>
        <end position="397"/>
    </location>
</feature>
<dbReference type="GO" id="GO:0006383">
    <property type="term" value="P:transcription by RNA polymerase III"/>
    <property type="evidence" value="ECO:0007669"/>
    <property type="project" value="InterPro"/>
</dbReference>
<dbReference type="Pfam" id="PF11705">
    <property type="entry name" value="RNA_pol_3_Rpc31"/>
    <property type="match status" value="1"/>
</dbReference>
<accession>A0A3D8QQD3</accession>
<dbReference type="OrthoDB" id="5377312at2759"/>
<evidence type="ECO:0000256" key="2">
    <source>
        <dbReference type="ARBA" id="ARBA00008352"/>
    </source>
</evidence>
<feature type="compositionally biased region" description="Gly residues" evidence="4">
    <location>
        <begin position="154"/>
        <end position="165"/>
    </location>
</feature>